<dbReference type="EMBL" id="JAMZMM010000473">
    <property type="protein sequence ID" value="MCP2732079.1"/>
    <property type="molecule type" value="Genomic_DNA"/>
</dbReference>
<name>A0AAE3GX41_9CYAN</name>
<accession>A0AAE3GX41</accession>
<proteinExistence type="predicted"/>
<organism evidence="1 2">
    <name type="scientific">Limnofasciculus baicalensis BBK-W-15</name>
    <dbReference type="NCBI Taxonomy" id="2699891"/>
    <lineage>
        <taxon>Bacteria</taxon>
        <taxon>Bacillati</taxon>
        <taxon>Cyanobacteriota</taxon>
        <taxon>Cyanophyceae</taxon>
        <taxon>Coleofasciculales</taxon>
        <taxon>Coleofasciculaceae</taxon>
        <taxon>Limnofasciculus</taxon>
        <taxon>Limnofasciculus baicalensis</taxon>
    </lineage>
</organism>
<feature type="non-terminal residue" evidence="1">
    <location>
        <position position="1"/>
    </location>
</feature>
<reference evidence="1" key="1">
    <citation type="submission" date="2022-06" db="EMBL/GenBank/DDBJ databases">
        <title>New cyanobacteria of genus Symplocastrum in benthos of Lake Baikal.</title>
        <authorList>
            <person name="Sorokovikova E."/>
            <person name="Tikhonova I."/>
            <person name="Krasnopeev A."/>
            <person name="Evseev P."/>
            <person name="Gladkikh A."/>
            <person name="Belykh O."/>
        </authorList>
    </citation>
    <scope>NUCLEOTIDE SEQUENCE</scope>
    <source>
        <strain evidence="1">BBK-W-15</strain>
    </source>
</reference>
<gene>
    <name evidence="1" type="ORF">NJ959_26985</name>
</gene>
<dbReference type="AlphaFoldDB" id="A0AAE3GX41"/>
<evidence type="ECO:0000313" key="1">
    <source>
        <dbReference type="EMBL" id="MCP2732079.1"/>
    </source>
</evidence>
<protein>
    <submittedName>
        <fullName evidence="1">Uncharacterized protein</fullName>
    </submittedName>
</protein>
<sequence>WFGSLHHTCTQVGVGDVTKKQIRTGKRYDPNNKHLKAIHFGRVPPDGSIGLVPSEIQGYHLKSKVLGEGGDYRYHGKFINEVLYFPGVKTSH</sequence>
<dbReference type="RefSeq" id="WP_254014807.1">
    <property type="nucleotide sequence ID" value="NZ_JAMZMM010000473.1"/>
</dbReference>
<dbReference type="Proteomes" id="UP001204953">
    <property type="component" value="Unassembled WGS sequence"/>
</dbReference>
<comment type="caution">
    <text evidence="1">The sequence shown here is derived from an EMBL/GenBank/DDBJ whole genome shotgun (WGS) entry which is preliminary data.</text>
</comment>
<evidence type="ECO:0000313" key="2">
    <source>
        <dbReference type="Proteomes" id="UP001204953"/>
    </source>
</evidence>
<keyword evidence="2" id="KW-1185">Reference proteome</keyword>